<accession>A0A284QRN5</accession>
<feature type="compositionally biased region" description="Basic and acidic residues" evidence="1">
    <location>
        <begin position="274"/>
        <end position="300"/>
    </location>
</feature>
<dbReference type="Proteomes" id="UP000219338">
    <property type="component" value="Unassembled WGS sequence"/>
</dbReference>
<name>A0A284QRN5_ARMOS</name>
<feature type="region of interest" description="Disordered" evidence="1">
    <location>
        <begin position="262"/>
        <end position="315"/>
    </location>
</feature>
<dbReference type="EMBL" id="FUEG01000001">
    <property type="protein sequence ID" value="SJK99138.1"/>
    <property type="molecule type" value="Genomic_DNA"/>
</dbReference>
<evidence type="ECO:0000256" key="1">
    <source>
        <dbReference type="SAM" id="MobiDB-lite"/>
    </source>
</evidence>
<evidence type="ECO:0000313" key="2">
    <source>
        <dbReference type="EMBL" id="SJK99138.1"/>
    </source>
</evidence>
<dbReference type="AlphaFoldDB" id="A0A284QRN5"/>
<proteinExistence type="predicted"/>
<organism evidence="2 3">
    <name type="scientific">Armillaria ostoyae</name>
    <name type="common">Armillaria root rot fungus</name>
    <dbReference type="NCBI Taxonomy" id="47428"/>
    <lineage>
        <taxon>Eukaryota</taxon>
        <taxon>Fungi</taxon>
        <taxon>Dikarya</taxon>
        <taxon>Basidiomycota</taxon>
        <taxon>Agaricomycotina</taxon>
        <taxon>Agaricomycetes</taxon>
        <taxon>Agaricomycetidae</taxon>
        <taxon>Agaricales</taxon>
        <taxon>Marasmiineae</taxon>
        <taxon>Physalacriaceae</taxon>
        <taxon>Armillaria</taxon>
    </lineage>
</organism>
<sequence>MQRALFLIDAGRILVAFSCAMTLHSIGLWTASLCGLCQQSSSRQRIARLGLDVFDRVPLSSSHRTKAVVEELFLFTTSIYLLPRYDPRRRSALWPLGLFVVARTSFTDLTGPVVCNMSPSVVVVAICSMELNVVNSGDLTRPPSRSDSYIPEDEKDANQSLMLRGRKIDRDSSEFALGSQCNERLSDFFRGKASCEVYHTQGDVSCCVRIFHGKELPRCCLFAEDIPQEVSSISDPLSLSSSRQINSSLVFALQYRHISHASESPAHAPAKTGKIREGEGEKAEKKALGRREGSDKDPWEGPKAPSSRRICLSRD</sequence>
<reference evidence="3" key="1">
    <citation type="journal article" date="2017" name="Nat. Ecol. Evol.">
        <title>Genome expansion and lineage-specific genetic innovations in the forest pathogenic fungi Armillaria.</title>
        <authorList>
            <person name="Sipos G."/>
            <person name="Prasanna A.N."/>
            <person name="Walter M.C."/>
            <person name="O'Connor E."/>
            <person name="Balint B."/>
            <person name="Krizsan K."/>
            <person name="Kiss B."/>
            <person name="Hess J."/>
            <person name="Varga T."/>
            <person name="Slot J."/>
            <person name="Riley R."/>
            <person name="Boka B."/>
            <person name="Rigling D."/>
            <person name="Barry K."/>
            <person name="Lee J."/>
            <person name="Mihaltcheva S."/>
            <person name="LaButti K."/>
            <person name="Lipzen A."/>
            <person name="Waldron R."/>
            <person name="Moloney N.M."/>
            <person name="Sperisen C."/>
            <person name="Kredics L."/>
            <person name="Vagvoelgyi C."/>
            <person name="Patrignani A."/>
            <person name="Fitzpatrick D."/>
            <person name="Nagy I."/>
            <person name="Doyle S."/>
            <person name="Anderson J.B."/>
            <person name="Grigoriev I.V."/>
            <person name="Gueldener U."/>
            <person name="Muensterkoetter M."/>
            <person name="Nagy L.G."/>
        </authorList>
    </citation>
    <scope>NUCLEOTIDE SEQUENCE [LARGE SCALE GENOMIC DNA]</scope>
    <source>
        <strain evidence="3">C18/9</strain>
    </source>
</reference>
<protein>
    <submittedName>
        <fullName evidence="2">Uncharacterized protein</fullName>
    </submittedName>
</protein>
<gene>
    <name evidence="2" type="ORF">ARMOST_02425</name>
</gene>
<evidence type="ECO:0000313" key="3">
    <source>
        <dbReference type="Proteomes" id="UP000219338"/>
    </source>
</evidence>
<keyword evidence="3" id="KW-1185">Reference proteome</keyword>